<feature type="non-terminal residue" evidence="1">
    <location>
        <position position="56"/>
    </location>
</feature>
<reference evidence="1" key="1">
    <citation type="submission" date="2016-05" db="EMBL/GenBank/DDBJ databases">
        <authorList>
            <person name="Lavstsen T."/>
            <person name="Jespersen J.S."/>
        </authorList>
    </citation>
    <scope>NUCLEOTIDE SEQUENCE</scope>
    <source>
        <tissue evidence="1">Brain</tissue>
    </source>
</reference>
<proteinExistence type="predicted"/>
<gene>
    <name evidence="1" type="primary">PRKAG2</name>
</gene>
<protein>
    <submittedName>
        <fullName evidence="1">Protein kinase, AMP-activated, gamma 2 non-catalytic subunit</fullName>
    </submittedName>
</protein>
<dbReference type="EMBL" id="HAEC01012389">
    <property type="protein sequence ID" value="SBQ80606.1"/>
    <property type="molecule type" value="Transcribed_RNA"/>
</dbReference>
<accession>A0A1A8H8U4</accession>
<evidence type="ECO:0000313" key="1">
    <source>
        <dbReference type="EMBL" id="SBQ80606.1"/>
    </source>
</evidence>
<reference evidence="1" key="2">
    <citation type="submission" date="2016-06" db="EMBL/GenBank/DDBJ databases">
        <title>The genome of a short-lived fish provides insights into sex chromosome evolution and the genetic control of aging.</title>
        <authorList>
            <person name="Reichwald K."/>
            <person name="Felder M."/>
            <person name="Petzold A."/>
            <person name="Koch P."/>
            <person name="Groth M."/>
            <person name="Platzer M."/>
        </authorList>
    </citation>
    <scope>NUCLEOTIDE SEQUENCE</scope>
    <source>
        <tissue evidence="1">Brain</tissue>
    </source>
</reference>
<sequence>MHRSSNPCATKKSFRMKVLFITDLALTRPSRVRCGVVGSALRDVDATPVKDLLVSD</sequence>
<organism evidence="1">
    <name type="scientific">Nothobranchius korthausae</name>
    <dbReference type="NCBI Taxonomy" id="1143690"/>
    <lineage>
        <taxon>Eukaryota</taxon>
        <taxon>Metazoa</taxon>
        <taxon>Chordata</taxon>
        <taxon>Craniata</taxon>
        <taxon>Vertebrata</taxon>
        <taxon>Euteleostomi</taxon>
        <taxon>Actinopterygii</taxon>
        <taxon>Neopterygii</taxon>
        <taxon>Teleostei</taxon>
        <taxon>Neoteleostei</taxon>
        <taxon>Acanthomorphata</taxon>
        <taxon>Ovalentaria</taxon>
        <taxon>Atherinomorphae</taxon>
        <taxon>Cyprinodontiformes</taxon>
        <taxon>Nothobranchiidae</taxon>
        <taxon>Nothobranchius</taxon>
    </lineage>
</organism>
<dbReference type="AlphaFoldDB" id="A0A1A8H8U4"/>
<dbReference type="GO" id="GO:0016301">
    <property type="term" value="F:kinase activity"/>
    <property type="evidence" value="ECO:0007669"/>
    <property type="project" value="UniProtKB-KW"/>
</dbReference>
<name>A0A1A8H8U4_9TELE</name>
<keyword evidence="1" id="KW-0808">Transferase</keyword>
<keyword evidence="1" id="KW-0418">Kinase</keyword>